<proteinExistence type="inferred from homology"/>
<dbReference type="HAMAP" id="MF_01331_B">
    <property type="entry name" value="Ribosomal_uL22_B"/>
    <property type="match status" value="1"/>
</dbReference>
<dbReference type="InterPro" id="IPR005727">
    <property type="entry name" value="Ribosomal_uL22_bac/chlpt-type"/>
</dbReference>
<name>A0A2N2E990_9BACT</name>
<gene>
    <name evidence="7" type="primary">rplV</name>
    <name evidence="12" type="ORF">CVU82_01520</name>
</gene>
<keyword evidence="4 7" id="KW-0689">Ribosomal protein</keyword>
<dbReference type="InterPro" id="IPR001063">
    <property type="entry name" value="Ribosomal_uL22"/>
</dbReference>
<dbReference type="InterPro" id="IPR018260">
    <property type="entry name" value="Ribosomal_uL22_CS"/>
</dbReference>
<dbReference type="AlphaFoldDB" id="A0A2N2E990"/>
<sequence>MEVKASLKHLRISPRKTRLVAGVVRGLEVNKAINQLKFLNKKAAKPVLKLLESAIASAVNNYDLDKNNLTIKEIRIDEGKVLKRWMPRAHGRATVLRKKMSHVNLVLSEIVDSGKKEAKKVEVEAPVKLDELSKESKKEKKQDKKEDQTEEEKADEKVKKVSEKPGKMDSKGSSKSFTSKVFRRKSG</sequence>
<protein>
    <recommendedName>
        <fullName evidence="6 7">Large ribosomal subunit protein uL22</fullName>
    </recommendedName>
</protein>
<dbReference type="GO" id="GO:0006412">
    <property type="term" value="P:translation"/>
    <property type="evidence" value="ECO:0007669"/>
    <property type="project" value="UniProtKB-UniRule"/>
</dbReference>
<dbReference type="InterPro" id="IPR036394">
    <property type="entry name" value="Ribosomal_uL22_sf"/>
</dbReference>
<feature type="compositionally biased region" description="Basic and acidic residues" evidence="11">
    <location>
        <begin position="154"/>
        <end position="172"/>
    </location>
</feature>
<comment type="subunit">
    <text evidence="7 9">Part of the 50S ribosomal subunit.</text>
</comment>
<evidence type="ECO:0000256" key="1">
    <source>
        <dbReference type="ARBA" id="ARBA00009451"/>
    </source>
</evidence>
<evidence type="ECO:0000256" key="4">
    <source>
        <dbReference type="ARBA" id="ARBA00022980"/>
    </source>
</evidence>
<evidence type="ECO:0000256" key="10">
    <source>
        <dbReference type="RuleBase" id="RU004008"/>
    </source>
</evidence>
<dbReference type="GO" id="GO:0022625">
    <property type="term" value="C:cytosolic large ribosomal subunit"/>
    <property type="evidence" value="ECO:0007669"/>
    <property type="project" value="TreeGrafter"/>
</dbReference>
<dbReference type="Proteomes" id="UP000233517">
    <property type="component" value="Unassembled WGS sequence"/>
</dbReference>
<organism evidence="12 13">
    <name type="scientific">Candidatus Falkowbacteria bacterium HGW-Falkowbacteria-1</name>
    <dbReference type="NCBI Taxonomy" id="2013768"/>
    <lineage>
        <taxon>Bacteria</taxon>
        <taxon>Candidatus Falkowiibacteriota</taxon>
    </lineage>
</organism>
<keyword evidence="5 7" id="KW-0687">Ribonucleoprotein</keyword>
<feature type="compositionally biased region" description="Basic and acidic residues" evidence="11">
    <location>
        <begin position="129"/>
        <end position="147"/>
    </location>
</feature>
<evidence type="ECO:0000313" key="13">
    <source>
        <dbReference type="Proteomes" id="UP000233517"/>
    </source>
</evidence>
<evidence type="ECO:0000256" key="8">
    <source>
        <dbReference type="RuleBase" id="RU004005"/>
    </source>
</evidence>
<comment type="similarity">
    <text evidence="1 7 8">Belongs to the universal ribosomal protein uL22 family.</text>
</comment>
<reference evidence="12 13" key="1">
    <citation type="journal article" date="2017" name="ISME J.">
        <title>Potential for microbial H2 and metal transformations associated with novel bacteria and archaea in deep terrestrial subsurface sediments.</title>
        <authorList>
            <person name="Hernsdorf A.W."/>
            <person name="Amano Y."/>
            <person name="Miyakawa K."/>
            <person name="Ise K."/>
            <person name="Suzuki Y."/>
            <person name="Anantharaman K."/>
            <person name="Probst A."/>
            <person name="Burstein D."/>
            <person name="Thomas B.C."/>
            <person name="Banfield J.F."/>
        </authorList>
    </citation>
    <scope>NUCLEOTIDE SEQUENCE [LARGE SCALE GENOMIC DNA]</scope>
    <source>
        <strain evidence="12">HGW-Falkowbacteria-1</strain>
    </source>
</reference>
<dbReference type="PROSITE" id="PS00464">
    <property type="entry name" value="RIBOSOMAL_L22"/>
    <property type="match status" value="1"/>
</dbReference>
<keyword evidence="2 7" id="KW-0699">rRNA-binding</keyword>
<dbReference type="CDD" id="cd00336">
    <property type="entry name" value="Ribosomal_L22"/>
    <property type="match status" value="1"/>
</dbReference>
<evidence type="ECO:0000256" key="11">
    <source>
        <dbReference type="SAM" id="MobiDB-lite"/>
    </source>
</evidence>
<dbReference type="PANTHER" id="PTHR13501:SF8">
    <property type="entry name" value="LARGE RIBOSOMAL SUBUNIT PROTEIN UL22M"/>
    <property type="match status" value="1"/>
</dbReference>
<comment type="caution">
    <text evidence="12">The sequence shown here is derived from an EMBL/GenBank/DDBJ whole genome shotgun (WGS) entry which is preliminary data.</text>
</comment>
<evidence type="ECO:0000256" key="9">
    <source>
        <dbReference type="RuleBase" id="RU004006"/>
    </source>
</evidence>
<dbReference type="PANTHER" id="PTHR13501">
    <property type="entry name" value="CHLOROPLAST 50S RIBOSOMAL PROTEIN L22-RELATED"/>
    <property type="match status" value="1"/>
</dbReference>
<evidence type="ECO:0000256" key="2">
    <source>
        <dbReference type="ARBA" id="ARBA00022730"/>
    </source>
</evidence>
<dbReference type="GO" id="GO:0003735">
    <property type="term" value="F:structural constituent of ribosome"/>
    <property type="evidence" value="ECO:0007669"/>
    <property type="project" value="InterPro"/>
</dbReference>
<evidence type="ECO:0000256" key="5">
    <source>
        <dbReference type="ARBA" id="ARBA00023274"/>
    </source>
</evidence>
<dbReference type="SUPFAM" id="SSF54843">
    <property type="entry name" value="Ribosomal protein L22"/>
    <property type="match status" value="1"/>
</dbReference>
<evidence type="ECO:0000256" key="7">
    <source>
        <dbReference type="HAMAP-Rule" id="MF_01331"/>
    </source>
</evidence>
<keyword evidence="3 7" id="KW-0694">RNA-binding</keyword>
<dbReference type="EMBL" id="PHAI01000002">
    <property type="protein sequence ID" value="PKM91259.1"/>
    <property type="molecule type" value="Genomic_DNA"/>
</dbReference>
<comment type="function">
    <text evidence="7">The globular domain of the protein is located near the polypeptide exit tunnel on the outside of the subunit, while an extended beta-hairpin is found that lines the wall of the exit tunnel in the center of the 70S ribosome.</text>
</comment>
<evidence type="ECO:0000256" key="3">
    <source>
        <dbReference type="ARBA" id="ARBA00022884"/>
    </source>
</evidence>
<dbReference type="Pfam" id="PF00237">
    <property type="entry name" value="Ribosomal_L22"/>
    <property type="match status" value="1"/>
</dbReference>
<comment type="function">
    <text evidence="7 10">This protein binds specifically to 23S rRNA; its binding is stimulated by other ribosomal proteins, e.g., L4, L17, and L20. It is important during the early stages of 50S assembly. It makes multiple contacts with different domains of the 23S rRNA in the assembled 50S subunit and ribosome.</text>
</comment>
<evidence type="ECO:0000256" key="6">
    <source>
        <dbReference type="ARBA" id="ARBA00035207"/>
    </source>
</evidence>
<dbReference type="Gene3D" id="3.90.470.10">
    <property type="entry name" value="Ribosomal protein L22/L17"/>
    <property type="match status" value="1"/>
</dbReference>
<dbReference type="NCBIfam" id="TIGR01044">
    <property type="entry name" value="rplV_bact"/>
    <property type="match status" value="1"/>
</dbReference>
<feature type="region of interest" description="Disordered" evidence="11">
    <location>
        <begin position="129"/>
        <end position="187"/>
    </location>
</feature>
<evidence type="ECO:0000313" key="12">
    <source>
        <dbReference type="EMBL" id="PKM91259.1"/>
    </source>
</evidence>
<dbReference type="GO" id="GO:0019843">
    <property type="term" value="F:rRNA binding"/>
    <property type="evidence" value="ECO:0007669"/>
    <property type="project" value="UniProtKB-UniRule"/>
</dbReference>
<dbReference type="InterPro" id="IPR047867">
    <property type="entry name" value="Ribosomal_uL22_bac/org-type"/>
</dbReference>
<accession>A0A2N2E990</accession>